<dbReference type="EMBL" id="JAYWIO010000006">
    <property type="protein sequence ID" value="KAK7256471.1"/>
    <property type="molecule type" value="Genomic_DNA"/>
</dbReference>
<protein>
    <submittedName>
        <fullName evidence="2">Uncharacterized protein</fullName>
    </submittedName>
</protein>
<dbReference type="AlphaFoldDB" id="A0AAN9EHR5"/>
<dbReference type="Proteomes" id="UP001372338">
    <property type="component" value="Unassembled WGS sequence"/>
</dbReference>
<accession>A0AAN9EHR5</accession>
<proteinExistence type="predicted"/>
<reference evidence="2 3" key="1">
    <citation type="submission" date="2024-01" db="EMBL/GenBank/DDBJ databases">
        <title>The genomes of 5 underutilized Papilionoideae crops provide insights into root nodulation and disease resistanc.</title>
        <authorList>
            <person name="Yuan L."/>
        </authorList>
    </citation>
    <scope>NUCLEOTIDE SEQUENCE [LARGE SCALE GENOMIC DNA]</scope>
    <source>
        <strain evidence="2">ZHUSHIDOU_FW_LH</strain>
        <tissue evidence="2">Leaf</tissue>
    </source>
</reference>
<feature type="compositionally biased region" description="Acidic residues" evidence="1">
    <location>
        <begin position="28"/>
        <end position="37"/>
    </location>
</feature>
<name>A0AAN9EHR5_CROPI</name>
<gene>
    <name evidence="2" type="ORF">RIF29_29921</name>
</gene>
<evidence type="ECO:0000256" key="1">
    <source>
        <dbReference type="SAM" id="MobiDB-lite"/>
    </source>
</evidence>
<comment type="caution">
    <text evidence="2">The sequence shown here is derived from an EMBL/GenBank/DDBJ whole genome shotgun (WGS) entry which is preliminary data.</text>
</comment>
<sequence length="77" mass="8619">MRLRYRLSSIYKIDPGVEEVDVYEDLDPIEPLDDPFEDLPQSDLDDIEEGPSEGPYPVEYSDADVGVRPRGSACCGI</sequence>
<keyword evidence="3" id="KW-1185">Reference proteome</keyword>
<evidence type="ECO:0000313" key="2">
    <source>
        <dbReference type="EMBL" id="KAK7256471.1"/>
    </source>
</evidence>
<evidence type="ECO:0000313" key="3">
    <source>
        <dbReference type="Proteomes" id="UP001372338"/>
    </source>
</evidence>
<feature type="region of interest" description="Disordered" evidence="1">
    <location>
        <begin position="28"/>
        <end position="64"/>
    </location>
</feature>
<organism evidence="2 3">
    <name type="scientific">Crotalaria pallida</name>
    <name type="common">Smooth rattlebox</name>
    <name type="synonym">Crotalaria striata</name>
    <dbReference type="NCBI Taxonomy" id="3830"/>
    <lineage>
        <taxon>Eukaryota</taxon>
        <taxon>Viridiplantae</taxon>
        <taxon>Streptophyta</taxon>
        <taxon>Embryophyta</taxon>
        <taxon>Tracheophyta</taxon>
        <taxon>Spermatophyta</taxon>
        <taxon>Magnoliopsida</taxon>
        <taxon>eudicotyledons</taxon>
        <taxon>Gunneridae</taxon>
        <taxon>Pentapetalae</taxon>
        <taxon>rosids</taxon>
        <taxon>fabids</taxon>
        <taxon>Fabales</taxon>
        <taxon>Fabaceae</taxon>
        <taxon>Papilionoideae</taxon>
        <taxon>50 kb inversion clade</taxon>
        <taxon>genistoids sensu lato</taxon>
        <taxon>core genistoids</taxon>
        <taxon>Crotalarieae</taxon>
        <taxon>Crotalaria</taxon>
    </lineage>
</organism>